<organism evidence="2 3">
    <name type="scientific">Herbaspirillum rubrisubalbicans Os34</name>
    <dbReference type="NCBI Taxonomy" id="1235827"/>
    <lineage>
        <taxon>Bacteria</taxon>
        <taxon>Pseudomonadati</taxon>
        <taxon>Pseudomonadota</taxon>
        <taxon>Betaproteobacteria</taxon>
        <taxon>Burkholderiales</taxon>
        <taxon>Oxalobacteraceae</taxon>
        <taxon>Herbaspirillum</taxon>
    </lineage>
</organism>
<feature type="domain" description="DUF4123" evidence="1">
    <location>
        <begin position="47"/>
        <end position="136"/>
    </location>
</feature>
<evidence type="ECO:0000313" key="3">
    <source>
        <dbReference type="Proteomes" id="UP000501648"/>
    </source>
</evidence>
<dbReference type="RefSeq" id="WP_017455497.1">
    <property type="nucleotide sequence ID" value="NZ_CP008956.1"/>
</dbReference>
<dbReference type="EMBL" id="CP008956">
    <property type="protein sequence ID" value="QJQ02315.1"/>
    <property type="molecule type" value="Genomic_DNA"/>
</dbReference>
<sequence length="297" mass="33480">MQAILFPTECITSGYVLLESANLDPRSPWQELPMQLCEVGRIKDADDLTPRLIDMSALSPTQQKWVSTGLRFAPLEDEAPILCAWLETDADLEQLKRAITRFLIGPGPEGRAVYWRYYDPRVFALTMHLFSAEQSSALLGPVTQWRFPWCGHWWSVAGPGAEIDVLGGSRPAWPTASQWSSLAHCDVLDMVLRRLTDNLADRTPSEILLYQRRAEAALMRGRQVLKLTDPGELMEYALLCLRYGSAFLDHPPLYDAWPALARGKINWSTLLQRLGPDDYRQMEAVRHLMAPSTGAAQ</sequence>
<accession>A0A6M3ZUJ7</accession>
<dbReference type="InterPro" id="IPR025391">
    <property type="entry name" value="DUF4123"/>
</dbReference>
<dbReference type="Proteomes" id="UP000501648">
    <property type="component" value="Chromosome"/>
</dbReference>
<name>A0A6M3ZUJ7_9BURK</name>
<reference evidence="2 3" key="1">
    <citation type="journal article" date="2012" name="J. Bacteriol.">
        <title>Genome sequence of the pathogenic Herbaspirillum seropedicae strain Os34, isolated from rice roots.</title>
        <authorList>
            <person name="Ye W."/>
            <person name="Ye S."/>
            <person name="Liu J."/>
            <person name="Chang S."/>
            <person name="Chen M."/>
            <person name="Zhu B."/>
            <person name="Guo L."/>
            <person name="An Q."/>
        </authorList>
    </citation>
    <scope>NUCLEOTIDE SEQUENCE [LARGE SCALE GENOMIC DNA]</scope>
    <source>
        <strain evidence="2 3">Os34</strain>
    </source>
</reference>
<evidence type="ECO:0000313" key="2">
    <source>
        <dbReference type="EMBL" id="QJQ02315.1"/>
    </source>
</evidence>
<protein>
    <submittedName>
        <fullName evidence="2">DUF4123 domain-containing protein</fullName>
    </submittedName>
</protein>
<dbReference type="AlphaFoldDB" id="A0A6M3ZUJ7"/>
<evidence type="ECO:0000259" key="1">
    <source>
        <dbReference type="Pfam" id="PF13503"/>
    </source>
</evidence>
<dbReference type="Pfam" id="PF13503">
    <property type="entry name" value="DUF4123"/>
    <property type="match status" value="1"/>
</dbReference>
<gene>
    <name evidence="2" type="ORF">C798_19355</name>
</gene>
<proteinExistence type="predicted"/>